<dbReference type="OrthoDB" id="418445at2759"/>
<dbReference type="Pfam" id="PF02033">
    <property type="entry name" value="RBFA"/>
    <property type="match status" value="1"/>
</dbReference>
<protein>
    <recommendedName>
        <fullName evidence="4">Ribosome-binding factor A, mitochondrial</fullName>
    </recommendedName>
</protein>
<evidence type="ECO:0000313" key="2">
    <source>
        <dbReference type="EMBL" id="PIC34652.1"/>
    </source>
</evidence>
<proteinExistence type="predicted"/>
<dbReference type="AlphaFoldDB" id="A0A2G5U519"/>
<dbReference type="STRING" id="1611254.A0A2G5U519"/>
<reference evidence="3" key="1">
    <citation type="submission" date="2017-10" db="EMBL/GenBank/DDBJ databases">
        <title>Rapid genome shrinkage in a self-fertile nematode reveals novel sperm competition proteins.</title>
        <authorList>
            <person name="Yin D."/>
            <person name="Schwarz E.M."/>
            <person name="Thomas C.G."/>
            <person name="Felde R.L."/>
            <person name="Korf I.F."/>
            <person name="Cutter A.D."/>
            <person name="Schartner C.M."/>
            <person name="Ralston E.J."/>
            <person name="Meyer B.J."/>
            <person name="Haag E.S."/>
        </authorList>
    </citation>
    <scope>NUCLEOTIDE SEQUENCE [LARGE SCALE GENOMIC DNA]</scope>
    <source>
        <strain evidence="3">JU1422</strain>
    </source>
</reference>
<accession>A0A2G5U519</accession>
<organism evidence="2 3">
    <name type="scientific">Caenorhabditis nigoni</name>
    <dbReference type="NCBI Taxonomy" id="1611254"/>
    <lineage>
        <taxon>Eukaryota</taxon>
        <taxon>Metazoa</taxon>
        <taxon>Ecdysozoa</taxon>
        <taxon>Nematoda</taxon>
        <taxon>Chromadorea</taxon>
        <taxon>Rhabditida</taxon>
        <taxon>Rhabditina</taxon>
        <taxon>Rhabditomorpha</taxon>
        <taxon>Rhabditoidea</taxon>
        <taxon>Rhabditidae</taxon>
        <taxon>Peloderinae</taxon>
        <taxon>Caenorhabditis</taxon>
    </lineage>
</organism>
<evidence type="ECO:0000256" key="1">
    <source>
        <dbReference type="SAM" id="MobiDB-lite"/>
    </source>
</evidence>
<evidence type="ECO:0000313" key="3">
    <source>
        <dbReference type="Proteomes" id="UP000230233"/>
    </source>
</evidence>
<dbReference type="GO" id="GO:0006364">
    <property type="term" value="P:rRNA processing"/>
    <property type="evidence" value="ECO:0007669"/>
    <property type="project" value="InterPro"/>
</dbReference>
<evidence type="ECO:0008006" key="4">
    <source>
        <dbReference type="Google" id="ProtNLM"/>
    </source>
</evidence>
<comment type="caution">
    <text evidence="2">The sequence shown here is derived from an EMBL/GenBank/DDBJ whole genome shotgun (WGS) entry which is preliminary data.</text>
</comment>
<feature type="compositionally biased region" description="Basic and acidic residues" evidence="1">
    <location>
        <begin position="225"/>
        <end position="234"/>
    </location>
</feature>
<dbReference type="Gene3D" id="3.30.300.20">
    <property type="match status" value="1"/>
</dbReference>
<sequence length="234" mass="26910">MFRSGARFITTSSVALKGPRNYVNRKTGRGCGNAVLSKFEWRYDKAIGKTFQKTMGTRFGIDMGLEDRLLLVSLGTKQRRLDDKKVVQLSRILEERIGEVISTDDILGQLQLQITRVRVDRGFTQVSVYWMCRGEGDQEVVEILETSKHQIKRRVSESTGITCPELKFVGDKSLLMEQEMDKLFREADYGMDYRSLSKSASVLGNVKEEREKDVARKKNTPRWLTDLREKSSRE</sequence>
<keyword evidence="3" id="KW-1185">Reference proteome</keyword>
<dbReference type="SUPFAM" id="SSF89919">
    <property type="entry name" value="Ribosome-binding factor A, RbfA"/>
    <property type="match status" value="1"/>
</dbReference>
<feature type="region of interest" description="Disordered" evidence="1">
    <location>
        <begin position="208"/>
        <end position="234"/>
    </location>
</feature>
<dbReference type="Proteomes" id="UP000230233">
    <property type="component" value="Chromosome IV"/>
</dbReference>
<dbReference type="InterPro" id="IPR039212">
    <property type="entry name" value="RBFA_mitochondrial"/>
</dbReference>
<dbReference type="PANTHER" id="PTHR14725:SF0">
    <property type="entry name" value="RIBOSOME-BINDING FACTOR A, MITOCHONDRIAL-RELATED"/>
    <property type="match status" value="1"/>
</dbReference>
<dbReference type="EMBL" id="PDUG01000004">
    <property type="protein sequence ID" value="PIC34652.1"/>
    <property type="molecule type" value="Genomic_DNA"/>
</dbReference>
<dbReference type="InterPro" id="IPR015946">
    <property type="entry name" value="KH_dom-like_a/b"/>
</dbReference>
<dbReference type="InterPro" id="IPR000238">
    <property type="entry name" value="RbfA"/>
</dbReference>
<gene>
    <name evidence="2" type="primary">Cni-C25G4.3</name>
    <name evidence="2" type="synonym">Cnig_chr_IV.g14244</name>
    <name evidence="2" type="ORF">B9Z55_014244</name>
</gene>
<dbReference type="InterPro" id="IPR023799">
    <property type="entry name" value="RbfA_dom_sf"/>
</dbReference>
<name>A0A2G5U519_9PELO</name>
<dbReference type="PANTHER" id="PTHR14725">
    <property type="entry name" value="RIBOSOME-BINDING FACTOR A, MITOCHONDRIAL-RELATED"/>
    <property type="match status" value="1"/>
</dbReference>